<reference evidence="2" key="2">
    <citation type="submission" date="2020-08" db="EMBL/GenBank/DDBJ databases">
        <title>Plant Genome Project.</title>
        <authorList>
            <person name="Zhang R.-G."/>
        </authorList>
    </citation>
    <scope>NUCLEOTIDE SEQUENCE</scope>
    <source>
        <strain evidence="2">Huo1</strain>
        <tissue evidence="2">Leaf</tissue>
    </source>
</reference>
<dbReference type="InterPro" id="IPR008507">
    <property type="entry name" value="DUF789"/>
</dbReference>
<evidence type="ECO:0000313" key="2">
    <source>
        <dbReference type="EMBL" id="KAG6412562.1"/>
    </source>
</evidence>
<name>A0A8X8ZP09_SALSN</name>
<dbReference type="PANTHER" id="PTHR31343">
    <property type="entry name" value="T15D22.8"/>
    <property type="match status" value="1"/>
</dbReference>
<feature type="compositionally biased region" description="Basic and acidic residues" evidence="1">
    <location>
        <begin position="15"/>
        <end position="25"/>
    </location>
</feature>
<reference evidence="2" key="1">
    <citation type="submission" date="2018-01" db="EMBL/GenBank/DDBJ databases">
        <authorList>
            <person name="Mao J.F."/>
        </authorList>
    </citation>
    <scope>NUCLEOTIDE SEQUENCE</scope>
    <source>
        <strain evidence="2">Huo1</strain>
        <tissue evidence="2">Leaf</tissue>
    </source>
</reference>
<gene>
    <name evidence="2" type="ORF">SASPL_125242</name>
</gene>
<comment type="caution">
    <text evidence="2">The sequence shown here is derived from an EMBL/GenBank/DDBJ whole genome shotgun (WGS) entry which is preliminary data.</text>
</comment>
<dbReference type="Pfam" id="PF05623">
    <property type="entry name" value="DUF789"/>
    <property type="match status" value="1"/>
</dbReference>
<feature type="compositionally biased region" description="Low complexity" evidence="1">
    <location>
        <begin position="27"/>
        <end position="49"/>
    </location>
</feature>
<dbReference type="PANTHER" id="PTHR31343:SF4">
    <property type="entry name" value="DUF789 DOMAIN-CONTAINING PROTEIN"/>
    <property type="match status" value="1"/>
</dbReference>
<organism evidence="2">
    <name type="scientific">Salvia splendens</name>
    <name type="common">Scarlet sage</name>
    <dbReference type="NCBI Taxonomy" id="180675"/>
    <lineage>
        <taxon>Eukaryota</taxon>
        <taxon>Viridiplantae</taxon>
        <taxon>Streptophyta</taxon>
        <taxon>Embryophyta</taxon>
        <taxon>Tracheophyta</taxon>
        <taxon>Spermatophyta</taxon>
        <taxon>Magnoliopsida</taxon>
        <taxon>eudicotyledons</taxon>
        <taxon>Gunneridae</taxon>
        <taxon>Pentapetalae</taxon>
        <taxon>asterids</taxon>
        <taxon>lamiids</taxon>
        <taxon>Lamiales</taxon>
        <taxon>Lamiaceae</taxon>
        <taxon>Nepetoideae</taxon>
        <taxon>Mentheae</taxon>
        <taxon>Salviinae</taxon>
        <taxon>Salvia</taxon>
        <taxon>Salvia subgen. Calosphace</taxon>
        <taxon>core Calosphace</taxon>
    </lineage>
</organism>
<sequence length="386" mass="42973">MPGMGGHGGAPRHRNGGDRACRERFAQQQQQQQQLVVRQQQQQKRQMQQSGGAKVEAEEKPRDGDDSLLFPALFVPRSVTNLDRLMESVAPFIEARYSPEVVLVVSFLAELPILFNGLVAFVESACHFVSFADVVNYDPLLISSGTTQETDADLCRLMSTAGCGNWEVDKGDEYVFDLHTKQLSRVDNADSPGQLSIQFFERDLPHDRRPLSNKMSLLASPFPVLSKIKSCDLLPTSWICVAWYPIYRIPVGSTMQESQAASLTFHSLSTQSISIYLVSYTHAFSKFFFGGVVLLGGGASSPASPKFHQANTRTVRGLVDPTARISLPVFALASYKLKGSIFGPRGTEEWEQEKSLSQAAENWLKCVQVELPDYMYFRRRNGGVFF</sequence>
<keyword evidence="3" id="KW-1185">Reference proteome</keyword>
<evidence type="ECO:0000256" key="1">
    <source>
        <dbReference type="SAM" id="MobiDB-lite"/>
    </source>
</evidence>
<feature type="region of interest" description="Disordered" evidence="1">
    <location>
        <begin position="1"/>
        <end position="64"/>
    </location>
</feature>
<dbReference type="Proteomes" id="UP000298416">
    <property type="component" value="Unassembled WGS sequence"/>
</dbReference>
<feature type="compositionally biased region" description="Basic and acidic residues" evidence="1">
    <location>
        <begin position="55"/>
        <end position="64"/>
    </location>
</feature>
<protein>
    <submittedName>
        <fullName evidence="2">Uncharacterized protein</fullName>
    </submittedName>
</protein>
<accession>A0A8X8ZP09</accession>
<dbReference type="AlphaFoldDB" id="A0A8X8ZP09"/>
<dbReference type="EMBL" id="PNBA02000009">
    <property type="protein sequence ID" value="KAG6412562.1"/>
    <property type="molecule type" value="Genomic_DNA"/>
</dbReference>
<evidence type="ECO:0000313" key="3">
    <source>
        <dbReference type="Proteomes" id="UP000298416"/>
    </source>
</evidence>
<proteinExistence type="predicted"/>